<dbReference type="PROSITE" id="PS50929">
    <property type="entry name" value="ABC_TM1F"/>
    <property type="match status" value="1"/>
</dbReference>
<sequence>MGEGRSLQEAPSKRGLLRAALPYLRPHLTGIGWGAGLSLAASAAVALVPAAAGAITTALLEGDTVQVTTVTLVLIGLALAHLAARHSGDLLLGTAGERLVRTLRDQAAERLAGAPLRFVESHAAGELVGRATAEIAELAGFVRQQTPALLASAGYLLIGGYVLVSRSWPLALVLFAAFTPPALFVLHRFRVRSTGAWGVEAARQAKVAATFAESLEARETLQLAGAARQWDRRYARDNDRLLDGIAQTTRALNTMTAIQAFECLATAGVILLGGVLLGGGPGEVGTVVVFVLSCRGMFDSFIELTRLAGSVQRTRAGLARVLDLLAATGPVPESSGPVPESSGQDGRAVERGLQVTGVWYAYVPGEDVLRGVTLAFPPGDRAVVVGATGAGKSTLAKLMAGLYAPDRGTVRHDGADLTALAPAERRRRVALIPQDVQTVRGTIAANLALGTGAGRADLERAVKLLGLDGWLKGLPDGLDTETGARGALLSAGERQLIGLTRAALLGPAVLILDEATADVDPATAALIEGALERQAGARTLIVIAHRRATIDRFARRIELRGGEAATHPTPEETT</sequence>
<feature type="transmembrane region" description="Helical" evidence="7">
    <location>
        <begin position="170"/>
        <end position="186"/>
    </location>
</feature>
<name>A0ABW7YPW1_9ACTN</name>
<dbReference type="InterPro" id="IPR036640">
    <property type="entry name" value="ABC1_TM_sf"/>
</dbReference>
<gene>
    <name evidence="10" type="ORF">ACIBG2_08225</name>
</gene>
<keyword evidence="6 7" id="KW-0472">Membrane</keyword>
<accession>A0ABW7YPW1</accession>
<dbReference type="SMART" id="SM00382">
    <property type="entry name" value="AAA"/>
    <property type="match status" value="1"/>
</dbReference>
<dbReference type="Gene3D" id="3.40.50.300">
    <property type="entry name" value="P-loop containing nucleotide triphosphate hydrolases"/>
    <property type="match status" value="1"/>
</dbReference>
<dbReference type="RefSeq" id="WP_397080964.1">
    <property type="nucleotide sequence ID" value="NZ_JBITGY010000002.1"/>
</dbReference>
<protein>
    <submittedName>
        <fullName evidence="10">ABC transporter ATP-binding protein</fullName>
    </submittedName>
</protein>
<comment type="subcellular location">
    <subcellularLocation>
        <location evidence="1">Cell membrane</location>
        <topology evidence="1">Multi-pass membrane protein</topology>
    </subcellularLocation>
</comment>
<reference evidence="10 11" key="1">
    <citation type="submission" date="2024-10" db="EMBL/GenBank/DDBJ databases">
        <title>The Natural Products Discovery Center: Release of the First 8490 Sequenced Strains for Exploring Actinobacteria Biosynthetic Diversity.</title>
        <authorList>
            <person name="Kalkreuter E."/>
            <person name="Kautsar S.A."/>
            <person name="Yang D."/>
            <person name="Bader C.D."/>
            <person name="Teijaro C.N."/>
            <person name="Fluegel L."/>
            <person name="Davis C.M."/>
            <person name="Simpson J.R."/>
            <person name="Lauterbach L."/>
            <person name="Steele A.D."/>
            <person name="Gui C."/>
            <person name="Meng S."/>
            <person name="Li G."/>
            <person name="Viehrig K."/>
            <person name="Ye F."/>
            <person name="Su P."/>
            <person name="Kiefer A.F."/>
            <person name="Nichols A."/>
            <person name="Cepeda A.J."/>
            <person name="Yan W."/>
            <person name="Fan B."/>
            <person name="Jiang Y."/>
            <person name="Adhikari A."/>
            <person name="Zheng C.-J."/>
            <person name="Schuster L."/>
            <person name="Cowan T.M."/>
            <person name="Smanski M.J."/>
            <person name="Chevrette M.G."/>
            <person name="De Carvalho L.P.S."/>
            <person name="Shen B."/>
        </authorList>
    </citation>
    <scope>NUCLEOTIDE SEQUENCE [LARGE SCALE GENOMIC DNA]</scope>
    <source>
        <strain evidence="10 11">NPDC050545</strain>
    </source>
</reference>
<keyword evidence="11" id="KW-1185">Reference proteome</keyword>
<evidence type="ECO:0000256" key="5">
    <source>
        <dbReference type="ARBA" id="ARBA00022989"/>
    </source>
</evidence>
<dbReference type="PANTHER" id="PTHR24221">
    <property type="entry name" value="ATP-BINDING CASSETTE SUB-FAMILY B"/>
    <property type="match status" value="1"/>
</dbReference>
<evidence type="ECO:0000259" key="8">
    <source>
        <dbReference type="PROSITE" id="PS50893"/>
    </source>
</evidence>
<evidence type="ECO:0000256" key="6">
    <source>
        <dbReference type="ARBA" id="ARBA00023136"/>
    </source>
</evidence>
<feature type="transmembrane region" description="Helical" evidence="7">
    <location>
        <begin position="148"/>
        <end position="164"/>
    </location>
</feature>
<evidence type="ECO:0000256" key="7">
    <source>
        <dbReference type="SAM" id="Phobius"/>
    </source>
</evidence>
<keyword evidence="2 7" id="KW-0812">Transmembrane</keyword>
<evidence type="ECO:0000313" key="11">
    <source>
        <dbReference type="Proteomes" id="UP001612741"/>
    </source>
</evidence>
<dbReference type="InterPro" id="IPR003439">
    <property type="entry name" value="ABC_transporter-like_ATP-bd"/>
</dbReference>
<dbReference type="EMBL" id="JBITGY010000002">
    <property type="protein sequence ID" value="MFI6497354.1"/>
    <property type="molecule type" value="Genomic_DNA"/>
</dbReference>
<dbReference type="InterPro" id="IPR003593">
    <property type="entry name" value="AAA+_ATPase"/>
</dbReference>
<dbReference type="SUPFAM" id="SSF52540">
    <property type="entry name" value="P-loop containing nucleoside triphosphate hydrolases"/>
    <property type="match status" value="1"/>
</dbReference>
<keyword evidence="5 7" id="KW-1133">Transmembrane helix</keyword>
<dbReference type="InterPro" id="IPR011527">
    <property type="entry name" value="ABC1_TM_dom"/>
</dbReference>
<feature type="domain" description="ABC transmembrane type-1" evidence="9">
    <location>
        <begin position="33"/>
        <end position="313"/>
    </location>
</feature>
<keyword evidence="3" id="KW-0547">Nucleotide-binding</keyword>
<comment type="caution">
    <text evidence="10">The sequence shown here is derived from an EMBL/GenBank/DDBJ whole genome shotgun (WGS) entry which is preliminary data.</text>
</comment>
<organism evidence="10 11">
    <name type="scientific">Nonomuraea typhae</name>
    <dbReference type="NCBI Taxonomy" id="2603600"/>
    <lineage>
        <taxon>Bacteria</taxon>
        <taxon>Bacillati</taxon>
        <taxon>Actinomycetota</taxon>
        <taxon>Actinomycetes</taxon>
        <taxon>Streptosporangiales</taxon>
        <taxon>Streptosporangiaceae</taxon>
        <taxon>Nonomuraea</taxon>
    </lineage>
</organism>
<feature type="transmembrane region" description="Helical" evidence="7">
    <location>
        <begin position="64"/>
        <end position="84"/>
    </location>
</feature>
<dbReference type="CDD" id="cd07346">
    <property type="entry name" value="ABC_6TM_exporters"/>
    <property type="match status" value="1"/>
</dbReference>
<dbReference type="SUPFAM" id="SSF90123">
    <property type="entry name" value="ABC transporter transmembrane region"/>
    <property type="match status" value="1"/>
</dbReference>
<dbReference type="Gene3D" id="1.20.1560.10">
    <property type="entry name" value="ABC transporter type 1, transmembrane domain"/>
    <property type="match status" value="1"/>
</dbReference>
<dbReference type="InterPro" id="IPR039421">
    <property type="entry name" value="Type_1_exporter"/>
</dbReference>
<keyword evidence="4 10" id="KW-0067">ATP-binding</keyword>
<feature type="domain" description="ABC transporter" evidence="8">
    <location>
        <begin position="353"/>
        <end position="574"/>
    </location>
</feature>
<dbReference type="Pfam" id="PF00664">
    <property type="entry name" value="ABC_membrane"/>
    <property type="match status" value="1"/>
</dbReference>
<dbReference type="PANTHER" id="PTHR24221:SF654">
    <property type="entry name" value="ATP-BINDING CASSETTE SUB-FAMILY B MEMBER 6"/>
    <property type="match status" value="1"/>
</dbReference>
<evidence type="ECO:0000256" key="1">
    <source>
        <dbReference type="ARBA" id="ARBA00004651"/>
    </source>
</evidence>
<evidence type="ECO:0000259" key="9">
    <source>
        <dbReference type="PROSITE" id="PS50929"/>
    </source>
</evidence>
<proteinExistence type="predicted"/>
<evidence type="ECO:0000256" key="3">
    <source>
        <dbReference type="ARBA" id="ARBA00022741"/>
    </source>
</evidence>
<evidence type="ECO:0000256" key="4">
    <source>
        <dbReference type="ARBA" id="ARBA00022840"/>
    </source>
</evidence>
<feature type="transmembrane region" description="Helical" evidence="7">
    <location>
        <begin position="31"/>
        <end position="52"/>
    </location>
</feature>
<dbReference type="Proteomes" id="UP001612741">
    <property type="component" value="Unassembled WGS sequence"/>
</dbReference>
<evidence type="ECO:0000313" key="10">
    <source>
        <dbReference type="EMBL" id="MFI6497354.1"/>
    </source>
</evidence>
<dbReference type="InterPro" id="IPR027417">
    <property type="entry name" value="P-loop_NTPase"/>
</dbReference>
<dbReference type="PROSITE" id="PS50893">
    <property type="entry name" value="ABC_TRANSPORTER_2"/>
    <property type="match status" value="1"/>
</dbReference>
<evidence type="ECO:0000256" key="2">
    <source>
        <dbReference type="ARBA" id="ARBA00022692"/>
    </source>
</evidence>
<dbReference type="GO" id="GO:0005524">
    <property type="term" value="F:ATP binding"/>
    <property type="evidence" value="ECO:0007669"/>
    <property type="project" value="UniProtKB-KW"/>
</dbReference>
<dbReference type="Pfam" id="PF00005">
    <property type="entry name" value="ABC_tran"/>
    <property type="match status" value="1"/>
</dbReference>